<evidence type="ECO:0000313" key="3">
    <source>
        <dbReference type="Proteomes" id="UP000564573"/>
    </source>
</evidence>
<name>A0A839XFF2_9PSEU</name>
<gene>
    <name evidence="2" type="ORF">FB384_000395</name>
</gene>
<protein>
    <recommendedName>
        <fullName evidence="4">DUF397 domain-containing protein</fullName>
    </recommendedName>
</protein>
<accession>A0A839XFF2</accession>
<feature type="compositionally biased region" description="Gly residues" evidence="1">
    <location>
        <begin position="11"/>
        <end position="20"/>
    </location>
</feature>
<sequence length="174" mass="17066">MTDGVDPGTPSAGGPGGTAGPGRAQQAKQDVSAALDLGSAAWTRLRDEAGIARGPVEYAFVRHTDGVTYVVLRSVPGGEGHSGEGHSGDGNAGDGHGGGGNAGDGHGGGGHHGAGQHGDRHGGGMGHDGGGQDGRRAAGDGHASHGQAVLVFTPSEWDAFLAGVRDGEFDRPPE</sequence>
<feature type="region of interest" description="Disordered" evidence="1">
    <location>
        <begin position="1"/>
        <end position="31"/>
    </location>
</feature>
<organism evidence="2 3">
    <name type="scientific">Prauserella sediminis</name>
    <dbReference type="NCBI Taxonomy" id="577680"/>
    <lineage>
        <taxon>Bacteria</taxon>
        <taxon>Bacillati</taxon>
        <taxon>Actinomycetota</taxon>
        <taxon>Actinomycetes</taxon>
        <taxon>Pseudonocardiales</taxon>
        <taxon>Pseudonocardiaceae</taxon>
        <taxon>Prauserella</taxon>
        <taxon>Prauserella salsuginis group</taxon>
    </lineage>
</organism>
<proteinExistence type="predicted"/>
<dbReference type="Proteomes" id="UP000564573">
    <property type="component" value="Unassembled WGS sequence"/>
</dbReference>
<evidence type="ECO:0008006" key="4">
    <source>
        <dbReference type="Google" id="ProtNLM"/>
    </source>
</evidence>
<evidence type="ECO:0000313" key="2">
    <source>
        <dbReference type="EMBL" id="MBB3661491.1"/>
    </source>
</evidence>
<evidence type="ECO:0000256" key="1">
    <source>
        <dbReference type="SAM" id="MobiDB-lite"/>
    </source>
</evidence>
<comment type="caution">
    <text evidence="2">The sequence shown here is derived from an EMBL/GenBank/DDBJ whole genome shotgun (WGS) entry which is preliminary data.</text>
</comment>
<feature type="region of interest" description="Disordered" evidence="1">
    <location>
        <begin position="75"/>
        <end position="143"/>
    </location>
</feature>
<dbReference type="AlphaFoldDB" id="A0A839XFF2"/>
<dbReference type="EMBL" id="JACIBS010000001">
    <property type="protein sequence ID" value="MBB3661491.1"/>
    <property type="molecule type" value="Genomic_DNA"/>
</dbReference>
<feature type="compositionally biased region" description="Gly residues" evidence="1">
    <location>
        <begin position="123"/>
        <end position="132"/>
    </location>
</feature>
<feature type="compositionally biased region" description="Basic and acidic residues" evidence="1">
    <location>
        <begin position="133"/>
        <end position="143"/>
    </location>
</feature>
<feature type="compositionally biased region" description="Gly residues" evidence="1">
    <location>
        <begin position="88"/>
        <end position="116"/>
    </location>
</feature>
<reference evidence="2 3" key="1">
    <citation type="submission" date="2020-08" db="EMBL/GenBank/DDBJ databases">
        <title>Sequencing the genomes of 1000 actinobacteria strains.</title>
        <authorList>
            <person name="Klenk H.-P."/>
        </authorList>
    </citation>
    <scope>NUCLEOTIDE SEQUENCE [LARGE SCALE GENOMIC DNA]</scope>
    <source>
        <strain evidence="2 3">DSM 45267</strain>
    </source>
</reference>
<keyword evidence="3" id="KW-1185">Reference proteome</keyword>